<comment type="caution">
    <text evidence="2">The sequence shown here is derived from an EMBL/GenBank/DDBJ whole genome shotgun (WGS) entry which is preliminary data.</text>
</comment>
<evidence type="ECO:0000256" key="1">
    <source>
        <dbReference type="SAM" id="MobiDB-lite"/>
    </source>
</evidence>
<evidence type="ECO:0000313" key="3">
    <source>
        <dbReference type="Proteomes" id="UP000747110"/>
    </source>
</evidence>
<gene>
    <name evidence="2" type="ORF">Vretifemale_10557</name>
</gene>
<evidence type="ECO:0000313" key="2">
    <source>
        <dbReference type="EMBL" id="GIL81574.1"/>
    </source>
</evidence>
<protein>
    <submittedName>
        <fullName evidence="2">Uncharacterized protein</fullName>
    </submittedName>
</protein>
<dbReference type="EMBL" id="BNCP01000021">
    <property type="protein sequence ID" value="GIL81574.1"/>
    <property type="molecule type" value="Genomic_DNA"/>
</dbReference>
<keyword evidence="3" id="KW-1185">Reference proteome</keyword>
<proteinExistence type="predicted"/>
<dbReference type="AlphaFoldDB" id="A0A8J4CIB5"/>
<dbReference type="Proteomes" id="UP000747110">
    <property type="component" value="Unassembled WGS sequence"/>
</dbReference>
<name>A0A8J4CIB5_9CHLO</name>
<reference evidence="2" key="1">
    <citation type="journal article" date="2021" name="Proc. Natl. Acad. Sci. U.S.A.">
        <title>Three genomes in the algal genus Volvox reveal the fate of a haploid sex-determining region after a transition to homothallism.</title>
        <authorList>
            <person name="Yamamoto K."/>
            <person name="Hamaji T."/>
            <person name="Kawai-Toyooka H."/>
            <person name="Matsuzaki R."/>
            <person name="Takahashi F."/>
            <person name="Nishimura Y."/>
            <person name="Kawachi M."/>
            <person name="Noguchi H."/>
            <person name="Minakuchi Y."/>
            <person name="Umen J.G."/>
            <person name="Toyoda A."/>
            <person name="Nozaki H."/>
        </authorList>
    </citation>
    <scope>NUCLEOTIDE SEQUENCE</scope>
    <source>
        <strain evidence="2">NIES-3786</strain>
    </source>
</reference>
<organism evidence="2 3">
    <name type="scientific">Volvox reticuliferus</name>
    <dbReference type="NCBI Taxonomy" id="1737510"/>
    <lineage>
        <taxon>Eukaryota</taxon>
        <taxon>Viridiplantae</taxon>
        <taxon>Chlorophyta</taxon>
        <taxon>core chlorophytes</taxon>
        <taxon>Chlorophyceae</taxon>
        <taxon>CS clade</taxon>
        <taxon>Chlamydomonadales</taxon>
        <taxon>Volvocaceae</taxon>
        <taxon>Volvox</taxon>
    </lineage>
</organism>
<feature type="region of interest" description="Disordered" evidence="1">
    <location>
        <begin position="1"/>
        <end position="22"/>
    </location>
</feature>
<accession>A0A8J4CIB5</accession>
<sequence length="118" mass="12793">MKAAGRPGDPAATHRERVDPTLDLPASERGLWLRALSYPGVGARTPVGPVGSLIPAGLSHLLDSPPKGPLPGLLNAVHETLHPSERDSIWALLSNFLCWFRRLNHRSVPLQSVLWATL</sequence>